<dbReference type="EMBL" id="NFKE01000001">
    <property type="protein sequence ID" value="OUP36508.1"/>
    <property type="molecule type" value="Genomic_DNA"/>
</dbReference>
<evidence type="ECO:0000313" key="3">
    <source>
        <dbReference type="Proteomes" id="UP000196587"/>
    </source>
</evidence>
<accession>A0A1Y4JVF2</accession>
<reference evidence="3" key="1">
    <citation type="submission" date="2017-04" db="EMBL/GenBank/DDBJ databases">
        <title>Function of individual gut microbiota members based on whole genome sequencing of pure cultures obtained from chicken caecum.</title>
        <authorList>
            <person name="Medvecky M."/>
            <person name="Cejkova D."/>
            <person name="Polansky O."/>
            <person name="Karasova D."/>
            <person name="Kubasova T."/>
            <person name="Cizek A."/>
            <person name="Rychlik I."/>
        </authorList>
    </citation>
    <scope>NUCLEOTIDE SEQUENCE [LARGE SCALE GENOMIC DNA]</scope>
    <source>
        <strain evidence="3">An189</strain>
    </source>
</reference>
<dbReference type="AlphaFoldDB" id="A0A1Y4JVF2"/>
<dbReference type="Proteomes" id="UP000285159">
    <property type="component" value="Unassembled WGS sequence"/>
</dbReference>
<name>A0A1Y4JVF2_9BACE</name>
<dbReference type="Proteomes" id="UP000196587">
    <property type="component" value="Unassembled WGS sequence"/>
</dbReference>
<evidence type="ECO:0000313" key="4">
    <source>
        <dbReference type="Proteomes" id="UP000285159"/>
    </source>
</evidence>
<dbReference type="InterPro" id="IPR007152">
    <property type="entry name" value="DUF354"/>
</dbReference>
<comment type="caution">
    <text evidence="1">The sequence shown here is derived from an EMBL/GenBank/DDBJ whole genome shotgun (WGS) entry which is preliminary data.</text>
</comment>
<organism evidence="1 3">
    <name type="scientific">Bacteroides clarus</name>
    <dbReference type="NCBI Taxonomy" id="626929"/>
    <lineage>
        <taxon>Bacteria</taxon>
        <taxon>Pseudomonadati</taxon>
        <taxon>Bacteroidota</taxon>
        <taxon>Bacteroidia</taxon>
        <taxon>Bacteroidales</taxon>
        <taxon>Bacteroidaceae</taxon>
        <taxon>Bacteroides</taxon>
    </lineage>
</organism>
<gene>
    <name evidence="1" type="ORF">B5F24_01045</name>
    <name evidence="2" type="ORF">DWX38_10170</name>
</gene>
<sequence length="360" mass="41931">MVIKESVGRKKVHVWFDICHTPQYNFYKNLIIRLAEEGHLVYITVLNRGKMPLIIQKELIAYPTIKIYIIGKHRLVKWSAIIDANLIRIVKLFLWSLNKRIDISYSNAFLSALIGKVRDFPTFTFDDDPQTLAFKPKMWFSKISHYCLYELPPGYTLSSKVKVLPVLKEWAYLAPNVFVPDMKFLDKYKLKPKEYFFVREVSVGTVNYAGQSAGAVMDIASKIPQDKKVLFSLEDKSIKDMYPKDWILLEEPVEGIHSLIYYSCALISSGDSMAREAALLGVPSYYLGIRYDMPANYAASRLGVLHNRKSMDFEEWIECFKANLSYKKEQENIRGTINRLFIDINEYMYSFVNELEKRRE</sequence>
<dbReference type="PANTHER" id="PTHR39662:SF1">
    <property type="entry name" value="DUF354 DOMAIN-CONTAINING PROTEIN"/>
    <property type="match status" value="1"/>
</dbReference>
<reference evidence="2 4" key="3">
    <citation type="submission" date="2018-08" db="EMBL/GenBank/DDBJ databases">
        <title>A genome reference for cultivated species of the human gut microbiota.</title>
        <authorList>
            <person name="Zou Y."/>
            <person name="Xue W."/>
            <person name="Luo G."/>
        </authorList>
    </citation>
    <scope>NUCLEOTIDE SEQUENCE [LARGE SCALE GENOMIC DNA]</scope>
    <source>
        <strain evidence="2 4">AF19-1AC</strain>
    </source>
</reference>
<proteinExistence type="predicted"/>
<evidence type="ECO:0000313" key="2">
    <source>
        <dbReference type="EMBL" id="RGT32224.1"/>
    </source>
</evidence>
<dbReference type="PANTHER" id="PTHR39662">
    <property type="entry name" value="DUF354 DOMAIN-CONTAINING PROTEIN-RELATED"/>
    <property type="match status" value="1"/>
</dbReference>
<dbReference type="SUPFAM" id="SSF53756">
    <property type="entry name" value="UDP-Glycosyltransferase/glycogen phosphorylase"/>
    <property type="match status" value="1"/>
</dbReference>
<reference evidence="1" key="2">
    <citation type="journal article" date="2018" name="BMC Genomics">
        <title>Whole genome sequencing and function prediction of 133 gut anaerobes isolated from chicken caecum in pure cultures.</title>
        <authorList>
            <person name="Medvecky M."/>
            <person name="Cejkova D."/>
            <person name="Polansky O."/>
            <person name="Karasova D."/>
            <person name="Kubasova T."/>
            <person name="Cizek A."/>
            <person name="Rychlik I."/>
        </authorList>
    </citation>
    <scope>NUCLEOTIDE SEQUENCE</scope>
    <source>
        <strain evidence="1">An189</strain>
    </source>
</reference>
<dbReference type="RefSeq" id="WP_087411918.1">
    <property type="nucleotide sequence ID" value="NZ_CAJLSL010000011.1"/>
</dbReference>
<dbReference type="EMBL" id="QRWP01000008">
    <property type="protein sequence ID" value="RGT32224.1"/>
    <property type="molecule type" value="Genomic_DNA"/>
</dbReference>
<protein>
    <recommendedName>
        <fullName evidence="5">DUF354 domain-containing protein</fullName>
    </recommendedName>
</protein>
<evidence type="ECO:0000313" key="1">
    <source>
        <dbReference type="EMBL" id="OUP36508.1"/>
    </source>
</evidence>
<evidence type="ECO:0008006" key="5">
    <source>
        <dbReference type="Google" id="ProtNLM"/>
    </source>
</evidence>